<organism evidence="1 2">
    <name type="scientific">Niastella vici</name>
    <dbReference type="NCBI Taxonomy" id="1703345"/>
    <lineage>
        <taxon>Bacteria</taxon>
        <taxon>Pseudomonadati</taxon>
        <taxon>Bacteroidota</taxon>
        <taxon>Chitinophagia</taxon>
        <taxon>Chitinophagales</taxon>
        <taxon>Chitinophagaceae</taxon>
        <taxon>Niastella</taxon>
    </lineage>
</organism>
<gene>
    <name evidence="1" type="ORF">A3860_13970</name>
</gene>
<evidence type="ECO:0000313" key="1">
    <source>
        <dbReference type="EMBL" id="OQP66583.1"/>
    </source>
</evidence>
<proteinExistence type="predicted"/>
<evidence type="ECO:0000313" key="2">
    <source>
        <dbReference type="Proteomes" id="UP000192796"/>
    </source>
</evidence>
<dbReference type="OrthoDB" id="9182769at2"/>
<comment type="caution">
    <text evidence="1">The sequence shown here is derived from an EMBL/GenBank/DDBJ whole genome shotgun (WGS) entry which is preliminary data.</text>
</comment>
<accession>A0A1V9G7I8</accession>
<dbReference type="AlphaFoldDB" id="A0A1V9G7I8"/>
<dbReference type="RefSeq" id="WP_081145525.1">
    <property type="nucleotide sequence ID" value="NZ_LVYD01000002.1"/>
</dbReference>
<protein>
    <submittedName>
        <fullName evidence="1">Uncharacterized protein</fullName>
    </submittedName>
</protein>
<keyword evidence="2" id="KW-1185">Reference proteome</keyword>
<sequence length="181" mass="21485">MKVLQDIDDISYNNDDYDYQPLLTIKLDQAHSQTFTQELINEIVLWKINRYAQINPETLESLNSEVLKNNILDTEFTRHILKALLKTPGIRLPMASTILRFRNPNVYQIIDQRAYRILYGSELRSTDPRNDKVIDQQILHYLNYLEKLRITAGERSWSFSEMDRILYMLDLKHNKNIPIKT</sequence>
<name>A0A1V9G7I8_9BACT</name>
<dbReference type="Proteomes" id="UP000192796">
    <property type="component" value="Unassembled WGS sequence"/>
</dbReference>
<dbReference type="EMBL" id="LVYD01000002">
    <property type="protein sequence ID" value="OQP66583.1"/>
    <property type="molecule type" value="Genomic_DNA"/>
</dbReference>
<reference evidence="1 2" key="1">
    <citation type="submission" date="2016-03" db="EMBL/GenBank/DDBJ databases">
        <title>Niastella vici sp. nov., isolated from farmland soil.</title>
        <authorList>
            <person name="Chen L."/>
            <person name="Wang D."/>
            <person name="Yang S."/>
            <person name="Wang G."/>
        </authorList>
    </citation>
    <scope>NUCLEOTIDE SEQUENCE [LARGE SCALE GENOMIC DNA]</scope>
    <source>
        <strain evidence="1 2">DJ57</strain>
    </source>
</reference>